<dbReference type="InterPro" id="IPR036758">
    <property type="entry name" value="At5g01610-like"/>
</dbReference>
<dbReference type="Gene3D" id="2.30.240.10">
    <property type="entry name" value="At5g01610-like"/>
    <property type="match status" value="1"/>
</dbReference>
<dbReference type="PANTHER" id="PTHR31676:SF160">
    <property type="entry name" value="OS01G0652700 PROTEIN"/>
    <property type="match status" value="1"/>
</dbReference>
<dbReference type="InterPro" id="IPR007493">
    <property type="entry name" value="DUF538"/>
</dbReference>
<keyword evidence="2" id="KW-1185">Reference proteome</keyword>
<proteinExistence type="predicted"/>
<sequence>MADDLGSPPPPPTSELANGIIQEQDVFKGPAALPKFLLLLEEFGFPPGMFPLRCVEEFGFDRSSGRWWLWLKTRCEQEFQSANSMVFCEEQMSGRIQKGKILDLNGWKMKPIVHKTLYLSVNYRELWVDDDTTFGKIHFKDCKGFVQSFPLQAFFPMKQ</sequence>
<dbReference type="PANTHER" id="PTHR31676">
    <property type="entry name" value="T31J12.3 PROTEIN-RELATED"/>
    <property type="match status" value="1"/>
</dbReference>
<protein>
    <submittedName>
        <fullName evidence="1">Uncharacterized protein</fullName>
    </submittedName>
</protein>
<name>A0ABP0V016_9BRYO</name>
<dbReference type="Proteomes" id="UP001497512">
    <property type="component" value="Chromosome 8"/>
</dbReference>
<dbReference type="EMBL" id="OZ019900">
    <property type="protein sequence ID" value="CAK9234384.1"/>
    <property type="molecule type" value="Genomic_DNA"/>
</dbReference>
<accession>A0ABP0V016</accession>
<dbReference type="Pfam" id="PF04398">
    <property type="entry name" value="DUF538"/>
    <property type="match status" value="1"/>
</dbReference>
<dbReference type="SUPFAM" id="SSF141562">
    <property type="entry name" value="At5g01610-like"/>
    <property type="match status" value="1"/>
</dbReference>
<evidence type="ECO:0000313" key="1">
    <source>
        <dbReference type="EMBL" id="CAK9234384.1"/>
    </source>
</evidence>
<organism evidence="1 2">
    <name type="scientific">Sphagnum troendelagicum</name>
    <dbReference type="NCBI Taxonomy" id="128251"/>
    <lineage>
        <taxon>Eukaryota</taxon>
        <taxon>Viridiplantae</taxon>
        <taxon>Streptophyta</taxon>
        <taxon>Embryophyta</taxon>
        <taxon>Bryophyta</taxon>
        <taxon>Sphagnophytina</taxon>
        <taxon>Sphagnopsida</taxon>
        <taxon>Sphagnales</taxon>
        <taxon>Sphagnaceae</taxon>
        <taxon>Sphagnum</taxon>
    </lineage>
</organism>
<evidence type="ECO:0000313" key="2">
    <source>
        <dbReference type="Proteomes" id="UP001497512"/>
    </source>
</evidence>
<reference evidence="1" key="1">
    <citation type="submission" date="2024-02" db="EMBL/GenBank/DDBJ databases">
        <authorList>
            <consortium name="ELIXIR-Norway"/>
            <consortium name="Elixir Norway"/>
        </authorList>
    </citation>
    <scope>NUCLEOTIDE SEQUENCE</scope>
</reference>
<gene>
    <name evidence="1" type="ORF">CSSPTR1EN2_LOCUS22190</name>
</gene>